<feature type="transmembrane region" description="Helical" evidence="1">
    <location>
        <begin position="6"/>
        <end position="27"/>
    </location>
</feature>
<name>A0ABV7H726_9BURK</name>
<keyword evidence="1" id="KW-0472">Membrane</keyword>
<keyword evidence="3" id="KW-1185">Reference proteome</keyword>
<gene>
    <name evidence="2" type="ORF">ACFOEN_05690</name>
</gene>
<comment type="caution">
    <text evidence="2">The sequence shown here is derived from an EMBL/GenBank/DDBJ whole genome shotgun (WGS) entry which is preliminary data.</text>
</comment>
<proteinExistence type="predicted"/>
<evidence type="ECO:0008006" key="4">
    <source>
        <dbReference type="Google" id="ProtNLM"/>
    </source>
</evidence>
<evidence type="ECO:0000313" key="2">
    <source>
        <dbReference type="EMBL" id="MFC3147132.1"/>
    </source>
</evidence>
<protein>
    <recommendedName>
        <fullName evidence="4">Transmembrane protein</fullName>
    </recommendedName>
</protein>
<feature type="transmembrane region" description="Helical" evidence="1">
    <location>
        <begin position="85"/>
        <end position="104"/>
    </location>
</feature>
<reference evidence="3" key="1">
    <citation type="journal article" date="2019" name="Int. J. Syst. Evol. Microbiol.">
        <title>The Global Catalogue of Microorganisms (GCM) 10K type strain sequencing project: providing services to taxonomists for standard genome sequencing and annotation.</title>
        <authorList>
            <consortium name="The Broad Institute Genomics Platform"/>
            <consortium name="The Broad Institute Genome Sequencing Center for Infectious Disease"/>
            <person name="Wu L."/>
            <person name="Ma J."/>
        </authorList>
    </citation>
    <scope>NUCLEOTIDE SEQUENCE [LARGE SCALE GENOMIC DNA]</scope>
    <source>
        <strain evidence="3">KCTC 52168</strain>
    </source>
</reference>
<sequence length="116" mass="13047">MNHIELLLPLLVPLSVAYATVWVFAVSAKPDAIPRAGSIGWLIAGVVFVAGCAWMLWADQMPWVVPSARRYPTLNELLTGGFREYPVVFVLLWLLCAAMAAHCFKRFWLHSKKHPE</sequence>
<feature type="transmembrane region" description="Helical" evidence="1">
    <location>
        <begin position="39"/>
        <end position="57"/>
    </location>
</feature>
<organism evidence="2 3">
    <name type="scientific">Piscinibacterium candidicorallinum</name>
    <dbReference type="NCBI Taxonomy" id="1793872"/>
    <lineage>
        <taxon>Bacteria</taxon>
        <taxon>Pseudomonadati</taxon>
        <taxon>Pseudomonadota</taxon>
        <taxon>Betaproteobacteria</taxon>
        <taxon>Burkholderiales</taxon>
        <taxon>Piscinibacterium</taxon>
    </lineage>
</organism>
<dbReference type="EMBL" id="JBHRTI010000003">
    <property type="protein sequence ID" value="MFC3147132.1"/>
    <property type="molecule type" value="Genomic_DNA"/>
</dbReference>
<evidence type="ECO:0000313" key="3">
    <source>
        <dbReference type="Proteomes" id="UP001595556"/>
    </source>
</evidence>
<accession>A0ABV7H726</accession>
<evidence type="ECO:0000256" key="1">
    <source>
        <dbReference type="SAM" id="Phobius"/>
    </source>
</evidence>
<keyword evidence="1" id="KW-0812">Transmembrane</keyword>
<keyword evidence="1" id="KW-1133">Transmembrane helix</keyword>
<dbReference type="Proteomes" id="UP001595556">
    <property type="component" value="Unassembled WGS sequence"/>
</dbReference>
<dbReference type="RefSeq" id="WP_377301896.1">
    <property type="nucleotide sequence ID" value="NZ_CP180191.1"/>
</dbReference>